<evidence type="ECO:0000313" key="2">
    <source>
        <dbReference type="EMBL" id="KAG5918891.1"/>
    </source>
</evidence>
<feature type="region of interest" description="Disordered" evidence="1">
    <location>
        <begin position="112"/>
        <end position="134"/>
    </location>
</feature>
<proteinExistence type="predicted"/>
<dbReference type="EMBL" id="SRPY01000706">
    <property type="protein sequence ID" value="KAG5918891.1"/>
    <property type="molecule type" value="Genomic_DNA"/>
</dbReference>
<name>A0A8K0J2N7_9HYPO</name>
<feature type="compositionally biased region" description="Pro residues" evidence="1">
    <location>
        <begin position="119"/>
        <end position="133"/>
    </location>
</feature>
<evidence type="ECO:0000313" key="3">
    <source>
        <dbReference type="Proteomes" id="UP000811619"/>
    </source>
</evidence>
<accession>A0A8K0J2N7</accession>
<gene>
    <name evidence="2" type="ORF">E4U42_006713</name>
</gene>
<dbReference type="AlphaFoldDB" id="A0A8K0J2N7"/>
<organism evidence="2 3">
    <name type="scientific">Claviceps africana</name>
    <dbReference type="NCBI Taxonomy" id="83212"/>
    <lineage>
        <taxon>Eukaryota</taxon>
        <taxon>Fungi</taxon>
        <taxon>Dikarya</taxon>
        <taxon>Ascomycota</taxon>
        <taxon>Pezizomycotina</taxon>
        <taxon>Sordariomycetes</taxon>
        <taxon>Hypocreomycetidae</taxon>
        <taxon>Hypocreales</taxon>
        <taxon>Clavicipitaceae</taxon>
        <taxon>Claviceps</taxon>
    </lineage>
</organism>
<sequence length="205" mass="22180">MDQTHQTPALQHHKSTCPPGSRRHIPPARAFDIVRLVLPSLFEELVDKPHSLRLHRLRPTQTLHDLIFSSIAGHPMLGSIVSSIVSSIASSIASSIVSSIVSSMLSSIVGSTISKSSPTPNPNPNPNPTPTPTPTSISQLAGWWPICFFSSSLAADVFAENTHVLYRHLTPPQTESANYPAIFSPPSLSLVALVTRGTLWTLWTL</sequence>
<feature type="region of interest" description="Disordered" evidence="1">
    <location>
        <begin position="1"/>
        <end position="24"/>
    </location>
</feature>
<comment type="caution">
    <text evidence="2">The sequence shown here is derived from an EMBL/GenBank/DDBJ whole genome shotgun (WGS) entry which is preliminary data.</text>
</comment>
<keyword evidence="3" id="KW-1185">Reference proteome</keyword>
<reference evidence="2" key="1">
    <citation type="journal article" date="2020" name="bioRxiv">
        <title>Whole genome comparisons of ergot fungi reveals the divergence and evolution of species within the genus Claviceps are the result of varying mechanisms driving genome evolution and host range expansion.</title>
        <authorList>
            <person name="Wyka S.A."/>
            <person name="Mondo S.J."/>
            <person name="Liu M."/>
            <person name="Dettman J."/>
            <person name="Nalam V."/>
            <person name="Broders K.D."/>
        </authorList>
    </citation>
    <scope>NUCLEOTIDE SEQUENCE</scope>
    <source>
        <strain evidence="2">CCC 489</strain>
    </source>
</reference>
<dbReference type="Proteomes" id="UP000811619">
    <property type="component" value="Unassembled WGS sequence"/>
</dbReference>
<protein>
    <submittedName>
        <fullName evidence="2">Uncharacterized protein</fullName>
    </submittedName>
</protein>
<evidence type="ECO:0000256" key="1">
    <source>
        <dbReference type="SAM" id="MobiDB-lite"/>
    </source>
</evidence>
<feature type="compositionally biased region" description="Basic residues" evidence="1">
    <location>
        <begin position="11"/>
        <end position="24"/>
    </location>
</feature>